<dbReference type="Proteomes" id="UP000593564">
    <property type="component" value="Unassembled WGS sequence"/>
</dbReference>
<keyword evidence="3" id="KW-1185">Reference proteome</keyword>
<evidence type="ECO:0000313" key="2">
    <source>
        <dbReference type="EMBL" id="KAF5960001.1"/>
    </source>
</evidence>
<feature type="region of interest" description="Disordered" evidence="1">
    <location>
        <begin position="37"/>
        <end position="68"/>
    </location>
</feature>
<proteinExistence type="predicted"/>
<accession>A0A7J7I606</accession>
<comment type="caution">
    <text evidence="2">The sequence shown here is derived from an EMBL/GenBank/DDBJ whole genome shotgun (WGS) entry which is preliminary data.</text>
</comment>
<sequence length="68" mass="7341">MGLGLLASRALRFKSPNPRYAIVRTIVSIAELQKPEAAAKAQPPLDDVQNRTPVGGATVRFSNPGRRD</sequence>
<protein>
    <submittedName>
        <fullName evidence="2">Uncharacterized protein</fullName>
    </submittedName>
</protein>
<dbReference type="EMBL" id="JACBKZ010000001">
    <property type="protein sequence ID" value="KAF5960001.1"/>
    <property type="molecule type" value="Genomic_DNA"/>
</dbReference>
<name>A0A7J7I606_CAMSI</name>
<reference evidence="2 3" key="2">
    <citation type="submission" date="2020-07" db="EMBL/GenBank/DDBJ databases">
        <title>Genome assembly of wild tea tree DASZ reveals pedigree and selection history of tea varieties.</title>
        <authorList>
            <person name="Zhang W."/>
        </authorList>
    </citation>
    <scope>NUCLEOTIDE SEQUENCE [LARGE SCALE GENOMIC DNA]</scope>
    <source>
        <strain evidence="3">cv. G240</strain>
        <tissue evidence="2">Leaf</tissue>
    </source>
</reference>
<dbReference type="AlphaFoldDB" id="A0A7J7I606"/>
<organism evidence="2 3">
    <name type="scientific">Camellia sinensis</name>
    <name type="common">Tea plant</name>
    <name type="synonym">Thea sinensis</name>
    <dbReference type="NCBI Taxonomy" id="4442"/>
    <lineage>
        <taxon>Eukaryota</taxon>
        <taxon>Viridiplantae</taxon>
        <taxon>Streptophyta</taxon>
        <taxon>Embryophyta</taxon>
        <taxon>Tracheophyta</taxon>
        <taxon>Spermatophyta</taxon>
        <taxon>Magnoliopsida</taxon>
        <taxon>eudicotyledons</taxon>
        <taxon>Gunneridae</taxon>
        <taxon>Pentapetalae</taxon>
        <taxon>asterids</taxon>
        <taxon>Ericales</taxon>
        <taxon>Theaceae</taxon>
        <taxon>Camellia</taxon>
    </lineage>
</organism>
<evidence type="ECO:0000256" key="1">
    <source>
        <dbReference type="SAM" id="MobiDB-lite"/>
    </source>
</evidence>
<gene>
    <name evidence="2" type="ORF">HYC85_001210</name>
</gene>
<evidence type="ECO:0000313" key="3">
    <source>
        <dbReference type="Proteomes" id="UP000593564"/>
    </source>
</evidence>
<reference evidence="3" key="1">
    <citation type="journal article" date="2020" name="Nat. Commun.">
        <title>Genome assembly of wild tea tree DASZ reveals pedigree and selection history of tea varieties.</title>
        <authorList>
            <person name="Zhang W."/>
            <person name="Zhang Y."/>
            <person name="Qiu H."/>
            <person name="Guo Y."/>
            <person name="Wan H."/>
            <person name="Zhang X."/>
            <person name="Scossa F."/>
            <person name="Alseekh S."/>
            <person name="Zhang Q."/>
            <person name="Wang P."/>
            <person name="Xu L."/>
            <person name="Schmidt M.H."/>
            <person name="Jia X."/>
            <person name="Li D."/>
            <person name="Zhu A."/>
            <person name="Guo F."/>
            <person name="Chen W."/>
            <person name="Ni D."/>
            <person name="Usadel B."/>
            <person name="Fernie A.R."/>
            <person name="Wen W."/>
        </authorList>
    </citation>
    <scope>NUCLEOTIDE SEQUENCE [LARGE SCALE GENOMIC DNA]</scope>
    <source>
        <strain evidence="3">cv. G240</strain>
    </source>
</reference>